<gene>
    <name evidence="2" type="ORF">K402DRAFT_454305</name>
</gene>
<evidence type="ECO:0000313" key="2">
    <source>
        <dbReference type="EMBL" id="KAF1986286.1"/>
    </source>
</evidence>
<name>A0A6G1GZ93_9PEZI</name>
<dbReference type="Proteomes" id="UP000800041">
    <property type="component" value="Unassembled WGS sequence"/>
</dbReference>
<keyword evidence="3" id="KW-1185">Reference proteome</keyword>
<dbReference type="PANTHER" id="PTHR42085:SF1">
    <property type="entry name" value="F-BOX DOMAIN-CONTAINING PROTEIN"/>
    <property type="match status" value="1"/>
</dbReference>
<reference evidence="2" key="1">
    <citation type="journal article" date="2020" name="Stud. Mycol.">
        <title>101 Dothideomycetes genomes: a test case for predicting lifestyles and emergence of pathogens.</title>
        <authorList>
            <person name="Haridas S."/>
            <person name="Albert R."/>
            <person name="Binder M."/>
            <person name="Bloem J."/>
            <person name="Labutti K."/>
            <person name="Salamov A."/>
            <person name="Andreopoulos B."/>
            <person name="Baker S."/>
            <person name="Barry K."/>
            <person name="Bills G."/>
            <person name="Bluhm B."/>
            <person name="Cannon C."/>
            <person name="Castanera R."/>
            <person name="Culley D."/>
            <person name="Daum C."/>
            <person name="Ezra D."/>
            <person name="Gonzalez J."/>
            <person name="Henrissat B."/>
            <person name="Kuo A."/>
            <person name="Liang C."/>
            <person name="Lipzen A."/>
            <person name="Lutzoni F."/>
            <person name="Magnuson J."/>
            <person name="Mondo S."/>
            <person name="Nolan M."/>
            <person name="Ohm R."/>
            <person name="Pangilinan J."/>
            <person name="Park H.-J."/>
            <person name="Ramirez L."/>
            <person name="Alfaro M."/>
            <person name="Sun H."/>
            <person name="Tritt A."/>
            <person name="Yoshinaga Y."/>
            <person name="Zwiers L.-H."/>
            <person name="Turgeon B."/>
            <person name="Goodwin S."/>
            <person name="Spatafora J."/>
            <person name="Crous P."/>
            <person name="Grigoriev I."/>
        </authorList>
    </citation>
    <scope>NUCLEOTIDE SEQUENCE</scope>
    <source>
        <strain evidence="2">CBS 113979</strain>
    </source>
</reference>
<sequence length="285" mass="32589">MAAAKEHSQQSSDSSRESTLSPLSDTATSPSSTFGECLLFSLPRELRDRIYTYALVSPSPIPWPSENLAADLSPQFLCANRQIHEEGAKVLYGSNTFLFTHPSDANMFPWAHNLERCADITRLNFYIRDRDFSSLWSDYLGSNNGTRSLKWDYRKLHRIDVTYRSLYWGQFPHMFGPQPIPNNAMERFVRFQHEPKFQQLISALLRERDVNIDIHVVSRHTVPKPDYDELILAHPSLWASFGERGEARTGFEPVQIKDAKTGQVTICERKIRVALEICPIDSVVG</sequence>
<feature type="compositionally biased region" description="Low complexity" evidence="1">
    <location>
        <begin position="9"/>
        <end position="25"/>
    </location>
</feature>
<organism evidence="2 3">
    <name type="scientific">Aulographum hederae CBS 113979</name>
    <dbReference type="NCBI Taxonomy" id="1176131"/>
    <lineage>
        <taxon>Eukaryota</taxon>
        <taxon>Fungi</taxon>
        <taxon>Dikarya</taxon>
        <taxon>Ascomycota</taxon>
        <taxon>Pezizomycotina</taxon>
        <taxon>Dothideomycetes</taxon>
        <taxon>Pleosporomycetidae</taxon>
        <taxon>Aulographales</taxon>
        <taxon>Aulographaceae</taxon>
    </lineage>
</organism>
<dbReference type="PANTHER" id="PTHR42085">
    <property type="entry name" value="F-BOX DOMAIN-CONTAINING PROTEIN"/>
    <property type="match status" value="1"/>
</dbReference>
<protein>
    <submittedName>
        <fullName evidence="2">Uncharacterized protein</fullName>
    </submittedName>
</protein>
<accession>A0A6G1GZ93</accession>
<evidence type="ECO:0000313" key="3">
    <source>
        <dbReference type="Proteomes" id="UP000800041"/>
    </source>
</evidence>
<proteinExistence type="predicted"/>
<dbReference type="InterPro" id="IPR038883">
    <property type="entry name" value="AN11006-like"/>
</dbReference>
<dbReference type="EMBL" id="ML977157">
    <property type="protein sequence ID" value="KAF1986286.1"/>
    <property type="molecule type" value="Genomic_DNA"/>
</dbReference>
<dbReference type="OrthoDB" id="62952at2759"/>
<feature type="region of interest" description="Disordered" evidence="1">
    <location>
        <begin position="1"/>
        <end position="32"/>
    </location>
</feature>
<dbReference type="AlphaFoldDB" id="A0A6G1GZ93"/>
<evidence type="ECO:0000256" key="1">
    <source>
        <dbReference type="SAM" id="MobiDB-lite"/>
    </source>
</evidence>